<feature type="transmembrane region" description="Helical" evidence="1">
    <location>
        <begin position="262"/>
        <end position="283"/>
    </location>
</feature>
<feature type="transmembrane region" description="Helical" evidence="1">
    <location>
        <begin position="167"/>
        <end position="192"/>
    </location>
</feature>
<organism evidence="2 3">
    <name type="scientific">Coilia grayii</name>
    <name type="common">Gray's grenadier anchovy</name>
    <dbReference type="NCBI Taxonomy" id="363190"/>
    <lineage>
        <taxon>Eukaryota</taxon>
        <taxon>Metazoa</taxon>
        <taxon>Chordata</taxon>
        <taxon>Craniata</taxon>
        <taxon>Vertebrata</taxon>
        <taxon>Euteleostomi</taxon>
        <taxon>Actinopterygii</taxon>
        <taxon>Neopterygii</taxon>
        <taxon>Teleostei</taxon>
        <taxon>Clupei</taxon>
        <taxon>Clupeiformes</taxon>
        <taxon>Clupeoidei</taxon>
        <taxon>Engraulidae</taxon>
        <taxon>Coilinae</taxon>
        <taxon>Coilia</taxon>
    </lineage>
</organism>
<evidence type="ECO:0000313" key="3">
    <source>
        <dbReference type="Proteomes" id="UP001591681"/>
    </source>
</evidence>
<feature type="transmembrane region" description="Helical" evidence="1">
    <location>
        <begin position="198"/>
        <end position="218"/>
    </location>
</feature>
<reference evidence="2 3" key="1">
    <citation type="submission" date="2024-09" db="EMBL/GenBank/DDBJ databases">
        <title>A chromosome-level genome assembly of Gray's grenadier anchovy, Coilia grayii.</title>
        <authorList>
            <person name="Fu Z."/>
        </authorList>
    </citation>
    <scope>NUCLEOTIDE SEQUENCE [LARGE SCALE GENOMIC DNA]</scope>
    <source>
        <strain evidence="2">G4</strain>
        <tissue evidence="2">Muscle</tissue>
    </source>
</reference>
<keyword evidence="1" id="KW-1133">Transmembrane helix</keyword>
<feature type="transmembrane region" description="Helical" evidence="1">
    <location>
        <begin position="116"/>
        <end position="134"/>
    </location>
</feature>
<evidence type="ECO:0000313" key="2">
    <source>
        <dbReference type="EMBL" id="KAL2083640.1"/>
    </source>
</evidence>
<name>A0ABD1JBD9_9TELE</name>
<gene>
    <name evidence="2" type="ORF">ACEWY4_021413</name>
</gene>
<dbReference type="EMBL" id="JBHFQA010000018">
    <property type="protein sequence ID" value="KAL2083640.1"/>
    <property type="molecule type" value="Genomic_DNA"/>
</dbReference>
<feature type="transmembrane region" description="Helical" evidence="1">
    <location>
        <begin position="140"/>
        <end position="160"/>
    </location>
</feature>
<comment type="caution">
    <text evidence="2">The sequence shown here is derived from an EMBL/GenBank/DDBJ whole genome shotgun (WGS) entry which is preliminary data.</text>
</comment>
<protein>
    <submittedName>
        <fullName evidence="2">Uncharacterized protein</fullName>
    </submittedName>
</protein>
<accession>A0ABD1JBD9</accession>
<sequence length="316" mass="35157">MEIHHGGRSGKLSKWRRCFALRKYFSDVISTFGLYSSECRNSLVFCGIVLAVVLYAQVDRLHSLVCGIFIPQYHYPYAVPLTFAQVLIIYLVWLGLHGVGVVSLRPYSLRLGEQMLVPAVCGSVQAVLELWALANAHSGLYTLFIRLLPVLSVLWSHILTLNTTPSLYLTCVLAGVTLGSIALRVAMGVHFVEPLEWIYAPLSVLLHSLSLTWMAKVAEAQHRHISVFDCYYSLVVMRSLVLGFLCLLHPDGPKALGEGNWHTLLFLGYLLAILLLGALQHLLVDMTALYFSPLAASLLYAARELALPFYSLLLSR</sequence>
<keyword evidence="1" id="KW-0812">Transmembrane</keyword>
<proteinExistence type="predicted"/>
<keyword evidence="1" id="KW-0472">Membrane</keyword>
<dbReference type="Proteomes" id="UP001591681">
    <property type="component" value="Unassembled WGS sequence"/>
</dbReference>
<dbReference type="AlphaFoldDB" id="A0ABD1JBD9"/>
<evidence type="ECO:0000256" key="1">
    <source>
        <dbReference type="SAM" id="Phobius"/>
    </source>
</evidence>
<feature type="transmembrane region" description="Helical" evidence="1">
    <location>
        <begin position="78"/>
        <end position="104"/>
    </location>
</feature>
<feature type="transmembrane region" description="Helical" evidence="1">
    <location>
        <begin position="42"/>
        <end position="58"/>
    </location>
</feature>
<feature type="transmembrane region" description="Helical" evidence="1">
    <location>
        <begin position="230"/>
        <end position="250"/>
    </location>
</feature>
<keyword evidence="3" id="KW-1185">Reference proteome</keyword>